<dbReference type="PATRIC" id="fig|1187852.3.peg.3137"/>
<gene>
    <name evidence="9" type="ORF">VQ03_26155</name>
</gene>
<evidence type="ECO:0000256" key="2">
    <source>
        <dbReference type="ARBA" id="ARBA00022840"/>
    </source>
</evidence>
<dbReference type="PANTHER" id="PTHR32071">
    <property type="entry name" value="TRANSCRIPTIONAL REGULATORY PROTEIN"/>
    <property type="match status" value="1"/>
</dbReference>
<dbReference type="Proteomes" id="UP000036449">
    <property type="component" value="Unassembled WGS sequence"/>
</dbReference>
<evidence type="ECO:0000256" key="6">
    <source>
        <dbReference type="ARBA" id="ARBA00023163"/>
    </source>
</evidence>
<evidence type="ECO:0000313" key="9">
    <source>
        <dbReference type="EMBL" id="KMO32587.1"/>
    </source>
</evidence>
<keyword evidence="4" id="KW-0805">Transcription regulation</keyword>
<evidence type="ECO:0000259" key="8">
    <source>
        <dbReference type="PROSITE" id="PS50045"/>
    </source>
</evidence>
<evidence type="ECO:0000256" key="7">
    <source>
        <dbReference type="SAM" id="MobiDB-lite"/>
    </source>
</evidence>
<sequence length="224" mass="23901">TGAAARGKTGLVQQADGGTLFLDEIGDMPLAAQTRLLRVLAEREVTALGATMPQAVDIRVIAATHRDLAALVREGRFRDDLLYRLAGARFVLPPLRERADLPALIERLLAGRPGSPRLTREAAAALARHTWPGNVRELVGALDYACALAEGPEIGVSDLPPTVPAGRREAAPPAAPPVGDDPLEAALRRRAWNVSAVARDLGLDRSTVHRRMRRLGLVSPNHAG</sequence>
<dbReference type="PROSITE" id="PS00676">
    <property type="entry name" value="SIGMA54_INTERACT_2"/>
    <property type="match status" value="1"/>
</dbReference>
<keyword evidence="3" id="KW-0902">Two-component regulatory system</keyword>
<keyword evidence="1" id="KW-0547">Nucleotide-binding</keyword>
<dbReference type="PANTHER" id="PTHR32071:SF77">
    <property type="entry name" value="TRANSCRIPTIONAL REGULATORY PROTEIN"/>
    <property type="match status" value="1"/>
</dbReference>
<evidence type="ECO:0000256" key="3">
    <source>
        <dbReference type="ARBA" id="ARBA00023012"/>
    </source>
</evidence>
<dbReference type="PRINTS" id="PR01590">
    <property type="entry name" value="HTHFIS"/>
</dbReference>
<evidence type="ECO:0000256" key="1">
    <source>
        <dbReference type="ARBA" id="ARBA00022741"/>
    </source>
</evidence>
<dbReference type="InterPro" id="IPR002078">
    <property type="entry name" value="Sigma_54_int"/>
</dbReference>
<evidence type="ECO:0000256" key="5">
    <source>
        <dbReference type="ARBA" id="ARBA00023159"/>
    </source>
</evidence>
<dbReference type="Gene3D" id="3.40.50.300">
    <property type="entry name" value="P-loop containing nucleotide triphosphate hydrolases"/>
    <property type="match status" value="1"/>
</dbReference>
<dbReference type="Pfam" id="PF02954">
    <property type="entry name" value="HTH_8"/>
    <property type="match status" value="1"/>
</dbReference>
<dbReference type="InterPro" id="IPR009057">
    <property type="entry name" value="Homeodomain-like_sf"/>
</dbReference>
<dbReference type="RefSeq" id="WP_048453834.1">
    <property type="nucleotide sequence ID" value="NZ_LABZ01000219.1"/>
</dbReference>
<protein>
    <recommendedName>
        <fullName evidence="8">Sigma-54 factor interaction domain-containing protein</fullName>
    </recommendedName>
</protein>
<dbReference type="GO" id="GO:0043565">
    <property type="term" value="F:sequence-specific DNA binding"/>
    <property type="evidence" value="ECO:0007669"/>
    <property type="project" value="InterPro"/>
</dbReference>
<feature type="region of interest" description="Disordered" evidence="7">
    <location>
        <begin position="160"/>
        <end position="179"/>
    </location>
</feature>
<proteinExistence type="predicted"/>
<keyword evidence="10" id="KW-1185">Reference proteome</keyword>
<evidence type="ECO:0000256" key="4">
    <source>
        <dbReference type="ARBA" id="ARBA00023015"/>
    </source>
</evidence>
<reference evidence="9 10" key="1">
    <citation type="submission" date="2015-03" db="EMBL/GenBank/DDBJ databases">
        <title>Genome sequencing of Methylobacterium tarhaniae DSM 25844.</title>
        <authorList>
            <person name="Chaudhry V."/>
            <person name="Patil P.B."/>
        </authorList>
    </citation>
    <scope>NUCLEOTIDE SEQUENCE [LARGE SCALE GENOMIC DNA]</scope>
    <source>
        <strain evidence="9 10">DSM 25844</strain>
    </source>
</reference>
<dbReference type="Gene3D" id="1.10.10.60">
    <property type="entry name" value="Homeodomain-like"/>
    <property type="match status" value="1"/>
</dbReference>
<dbReference type="InterPro" id="IPR002197">
    <property type="entry name" value="HTH_Fis"/>
</dbReference>
<dbReference type="SUPFAM" id="SSF46689">
    <property type="entry name" value="Homeodomain-like"/>
    <property type="match status" value="1"/>
</dbReference>
<dbReference type="Pfam" id="PF25601">
    <property type="entry name" value="AAA_lid_14"/>
    <property type="match status" value="1"/>
</dbReference>
<keyword evidence="6" id="KW-0804">Transcription</keyword>
<keyword evidence="2" id="KW-0067">ATP-binding</keyword>
<dbReference type="EMBL" id="LABZ01000219">
    <property type="protein sequence ID" value="KMO32587.1"/>
    <property type="molecule type" value="Genomic_DNA"/>
</dbReference>
<dbReference type="PROSITE" id="PS50045">
    <property type="entry name" value="SIGMA54_INTERACT_4"/>
    <property type="match status" value="1"/>
</dbReference>
<evidence type="ECO:0000313" key="10">
    <source>
        <dbReference type="Proteomes" id="UP000036449"/>
    </source>
</evidence>
<dbReference type="CDD" id="cd00009">
    <property type="entry name" value="AAA"/>
    <property type="match status" value="1"/>
</dbReference>
<dbReference type="InterPro" id="IPR027417">
    <property type="entry name" value="P-loop_NTPase"/>
</dbReference>
<dbReference type="Gene3D" id="1.10.8.60">
    <property type="match status" value="1"/>
</dbReference>
<dbReference type="InterPro" id="IPR025943">
    <property type="entry name" value="Sigma_54_int_dom_ATP-bd_2"/>
</dbReference>
<keyword evidence="5" id="KW-0010">Activator</keyword>
<name>A0A0J6SFU2_9HYPH</name>
<organism evidence="9 10">
    <name type="scientific">Methylobacterium tarhaniae</name>
    <dbReference type="NCBI Taxonomy" id="1187852"/>
    <lineage>
        <taxon>Bacteria</taxon>
        <taxon>Pseudomonadati</taxon>
        <taxon>Pseudomonadota</taxon>
        <taxon>Alphaproteobacteria</taxon>
        <taxon>Hyphomicrobiales</taxon>
        <taxon>Methylobacteriaceae</taxon>
        <taxon>Methylobacterium</taxon>
    </lineage>
</organism>
<dbReference type="GO" id="GO:0000160">
    <property type="term" value="P:phosphorelay signal transduction system"/>
    <property type="evidence" value="ECO:0007669"/>
    <property type="project" value="UniProtKB-KW"/>
</dbReference>
<accession>A0A0J6SFU2</accession>
<dbReference type="AlphaFoldDB" id="A0A0J6SFU2"/>
<comment type="caution">
    <text evidence="9">The sequence shown here is derived from an EMBL/GenBank/DDBJ whole genome shotgun (WGS) entry which is preliminary data.</text>
</comment>
<dbReference type="Pfam" id="PF00158">
    <property type="entry name" value="Sigma54_activat"/>
    <property type="match status" value="1"/>
</dbReference>
<dbReference type="SUPFAM" id="SSF52540">
    <property type="entry name" value="P-loop containing nucleoside triphosphate hydrolases"/>
    <property type="match status" value="1"/>
</dbReference>
<dbReference type="GO" id="GO:0005524">
    <property type="term" value="F:ATP binding"/>
    <property type="evidence" value="ECO:0007669"/>
    <property type="project" value="UniProtKB-KW"/>
</dbReference>
<feature type="non-terminal residue" evidence="9">
    <location>
        <position position="1"/>
    </location>
</feature>
<dbReference type="InterPro" id="IPR058031">
    <property type="entry name" value="AAA_lid_NorR"/>
</dbReference>
<feature type="domain" description="Sigma-54 factor interaction" evidence="8">
    <location>
        <begin position="1"/>
        <end position="147"/>
    </location>
</feature>
<dbReference type="GO" id="GO:0006355">
    <property type="term" value="P:regulation of DNA-templated transcription"/>
    <property type="evidence" value="ECO:0007669"/>
    <property type="project" value="InterPro"/>
</dbReference>